<evidence type="ECO:0000256" key="4">
    <source>
        <dbReference type="ARBA" id="ARBA00022692"/>
    </source>
</evidence>
<dbReference type="Pfam" id="PF07690">
    <property type="entry name" value="MFS_1"/>
    <property type="match status" value="1"/>
</dbReference>
<evidence type="ECO:0000256" key="1">
    <source>
        <dbReference type="ARBA" id="ARBA00004651"/>
    </source>
</evidence>
<feature type="transmembrane region" description="Helical" evidence="7">
    <location>
        <begin position="334"/>
        <end position="352"/>
    </location>
</feature>
<dbReference type="EMBL" id="CP023483">
    <property type="protein sequence ID" value="ATF25451.1"/>
    <property type="molecule type" value="Genomic_DNA"/>
</dbReference>
<dbReference type="STRING" id="2756.BFR44_00860"/>
<dbReference type="Gene3D" id="1.20.1250.20">
    <property type="entry name" value="MFS general substrate transporter like domains"/>
    <property type="match status" value="1"/>
</dbReference>
<accession>A0A1D2LY88</accession>
<feature type="transmembrane region" description="Helical" evidence="7">
    <location>
        <begin position="166"/>
        <end position="187"/>
    </location>
</feature>
<name>A0A1D2LY88_BROTH</name>
<feature type="transmembrane region" description="Helical" evidence="7">
    <location>
        <begin position="227"/>
        <end position="248"/>
    </location>
</feature>
<dbReference type="FunFam" id="1.20.1720.10:FF:000004">
    <property type="entry name" value="EmrB/QacA family drug resistance transporter"/>
    <property type="match status" value="1"/>
</dbReference>
<comment type="subcellular location">
    <subcellularLocation>
        <location evidence="1">Cell membrane</location>
        <topology evidence="1">Multi-pass membrane protein</topology>
    </subcellularLocation>
</comment>
<dbReference type="AlphaFoldDB" id="A0A1D2LY88"/>
<dbReference type="SUPFAM" id="SSF103473">
    <property type="entry name" value="MFS general substrate transporter"/>
    <property type="match status" value="1"/>
</dbReference>
<feature type="transmembrane region" description="Helical" evidence="7">
    <location>
        <begin position="12"/>
        <end position="37"/>
    </location>
</feature>
<feature type="transmembrane region" description="Helical" evidence="7">
    <location>
        <begin position="139"/>
        <end position="160"/>
    </location>
</feature>
<organism evidence="9 10">
    <name type="scientific">Brochothrix thermosphacta</name>
    <name type="common">Microbacterium thermosphactum</name>
    <dbReference type="NCBI Taxonomy" id="2756"/>
    <lineage>
        <taxon>Bacteria</taxon>
        <taxon>Bacillati</taxon>
        <taxon>Bacillota</taxon>
        <taxon>Bacilli</taxon>
        <taxon>Bacillales</taxon>
        <taxon>Listeriaceae</taxon>
        <taxon>Brochothrix</taxon>
    </lineage>
</organism>
<dbReference type="Gene3D" id="1.20.1720.10">
    <property type="entry name" value="Multidrug resistance protein D"/>
    <property type="match status" value="1"/>
</dbReference>
<reference evidence="9 10" key="1">
    <citation type="submission" date="2017-09" db="EMBL/GenBank/DDBJ databases">
        <title>Complete Genome Sequences of Two Strains of the Meat Spoilage Bacterium Brochothrix thermosphacta Isolated from Ground Chicken.</title>
        <authorList>
            <person name="Paoli G.C."/>
            <person name="Wijey C."/>
            <person name="Chen C.-Y."/>
            <person name="Nguyen L."/>
            <person name="Yan X."/>
            <person name="Irwin P.L."/>
        </authorList>
    </citation>
    <scope>NUCLEOTIDE SEQUENCE [LARGE SCALE GENOMIC DNA]</scope>
    <source>
        <strain evidence="9 10">BI</strain>
    </source>
</reference>
<dbReference type="InterPro" id="IPR011701">
    <property type="entry name" value="MFS"/>
</dbReference>
<feature type="transmembrane region" description="Helical" evidence="7">
    <location>
        <begin position="466"/>
        <end position="487"/>
    </location>
</feature>
<evidence type="ECO:0000313" key="10">
    <source>
        <dbReference type="Proteomes" id="UP000243591"/>
    </source>
</evidence>
<keyword evidence="4 7" id="KW-0812">Transmembrane</keyword>
<dbReference type="PANTHER" id="PTHR23501">
    <property type="entry name" value="MAJOR FACILITATOR SUPERFAMILY"/>
    <property type="match status" value="1"/>
</dbReference>
<dbReference type="PROSITE" id="PS50850">
    <property type="entry name" value="MFS"/>
    <property type="match status" value="1"/>
</dbReference>
<keyword evidence="6 7" id="KW-0472">Membrane</keyword>
<proteinExistence type="predicted"/>
<feature type="transmembrane region" description="Helical" evidence="7">
    <location>
        <begin position="269"/>
        <end position="289"/>
    </location>
</feature>
<dbReference type="CDD" id="cd17502">
    <property type="entry name" value="MFS_Azr1_MDR_like"/>
    <property type="match status" value="1"/>
</dbReference>
<evidence type="ECO:0000259" key="8">
    <source>
        <dbReference type="PROSITE" id="PS50850"/>
    </source>
</evidence>
<feature type="transmembrane region" description="Helical" evidence="7">
    <location>
        <begin position="295"/>
        <end position="322"/>
    </location>
</feature>
<keyword evidence="10" id="KW-1185">Reference proteome</keyword>
<dbReference type="GO" id="GO:0005886">
    <property type="term" value="C:plasma membrane"/>
    <property type="evidence" value="ECO:0007669"/>
    <property type="project" value="UniProtKB-SubCell"/>
</dbReference>
<dbReference type="PANTHER" id="PTHR23501:SF191">
    <property type="entry name" value="VACUOLAR BASIC AMINO ACID TRANSPORTER 4"/>
    <property type="match status" value="1"/>
</dbReference>
<protein>
    <submittedName>
        <fullName evidence="9">MFS transporter</fullName>
    </submittedName>
</protein>
<dbReference type="NCBIfam" id="TIGR00711">
    <property type="entry name" value="efflux_EmrB"/>
    <property type="match status" value="1"/>
</dbReference>
<feature type="transmembrane region" description="Helical" evidence="7">
    <location>
        <begin position="49"/>
        <end position="68"/>
    </location>
</feature>
<feature type="transmembrane region" description="Helical" evidence="7">
    <location>
        <begin position="400"/>
        <end position="418"/>
    </location>
</feature>
<keyword evidence="2" id="KW-0813">Transport</keyword>
<dbReference type="InterPro" id="IPR020846">
    <property type="entry name" value="MFS_dom"/>
</dbReference>
<feature type="transmembrane region" description="Helical" evidence="7">
    <location>
        <begin position="199"/>
        <end position="221"/>
    </location>
</feature>
<dbReference type="Proteomes" id="UP000243591">
    <property type="component" value="Chromosome"/>
</dbReference>
<dbReference type="InterPro" id="IPR004638">
    <property type="entry name" value="EmrB-like"/>
</dbReference>
<gene>
    <name evidence="9" type="ORF">CNY62_03020</name>
</gene>
<evidence type="ECO:0000256" key="6">
    <source>
        <dbReference type="ARBA" id="ARBA00023136"/>
    </source>
</evidence>
<evidence type="ECO:0000256" key="3">
    <source>
        <dbReference type="ARBA" id="ARBA00022475"/>
    </source>
</evidence>
<feature type="transmembrane region" description="Helical" evidence="7">
    <location>
        <begin position="80"/>
        <end position="99"/>
    </location>
</feature>
<evidence type="ECO:0000256" key="2">
    <source>
        <dbReference type="ARBA" id="ARBA00022448"/>
    </source>
</evidence>
<dbReference type="GO" id="GO:0022857">
    <property type="term" value="F:transmembrane transporter activity"/>
    <property type="evidence" value="ECO:0007669"/>
    <property type="project" value="InterPro"/>
</dbReference>
<dbReference type="KEGG" id="bths:CNY62_03020"/>
<dbReference type="InterPro" id="IPR036259">
    <property type="entry name" value="MFS_trans_sf"/>
</dbReference>
<keyword evidence="3" id="KW-1003">Cell membrane</keyword>
<evidence type="ECO:0000313" key="9">
    <source>
        <dbReference type="EMBL" id="ATF25451.1"/>
    </source>
</evidence>
<dbReference type="OrthoDB" id="9816041at2"/>
<feature type="transmembrane region" description="Helical" evidence="7">
    <location>
        <begin position="105"/>
        <end position="127"/>
    </location>
</feature>
<sequence length="493" mass="53777">MKRRMILKTTHVKWVTVAIFVSTFMTAIEGTIVSTAVPRIVSELNGISIMNWVFSIYLLTSAVCVPIFGKLADIFGRKPIFIIGTIVFMIGSALCGLAQDMTQLIIFRAIQGIGAGSIMPLSFIIIADIYSVEKRAKVMGLNGAAWGIAGIFGPLLGGFLVDFLTWHWIFFINVPIGIILIILMQIFFHEKVEKSEQTIDYIGTFLLTIGLVALLLGFQFAGDTLSWVSPNVLLAFGIAVLFLGLFIWQENRTKYPILPLPMFKNLSFTFANVVAILASAFLIGVNVYMPMWVQGILGLSATIAGFTLAPMSITWIIGSFIGGKMIESSSIRRVIGLGTFFIGLAGLWLMVLTKDATIWMFLGASAVMGLGFGITITMTTITAQNVVAPRDMGAATSVNTLFRTLGQVMGMAIFGTIFNSTTTRLLAENKSPGVTHDNLTQLLNPNHAPIAAEAVAQLKDVLYSGLHTVFISMLVITIITFLFHLPIKTMKYK</sequence>
<dbReference type="PRINTS" id="PR01036">
    <property type="entry name" value="TCRTETB"/>
</dbReference>
<evidence type="ECO:0000256" key="5">
    <source>
        <dbReference type="ARBA" id="ARBA00022989"/>
    </source>
</evidence>
<feature type="transmembrane region" description="Helical" evidence="7">
    <location>
        <begin position="358"/>
        <end position="379"/>
    </location>
</feature>
<keyword evidence="5 7" id="KW-1133">Transmembrane helix</keyword>
<feature type="domain" description="Major facilitator superfamily (MFS) profile" evidence="8">
    <location>
        <begin position="15"/>
        <end position="492"/>
    </location>
</feature>
<evidence type="ECO:0000256" key="7">
    <source>
        <dbReference type="SAM" id="Phobius"/>
    </source>
</evidence>